<feature type="disulfide bond" evidence="9">
    <location>
        <begin position="36"/>
        <end position="97"/>
    </location>
</feature>
<dbReference type="GeneTree" id="ENSGT00940000164475"/>
<keyword evidence="8" id="KW-0325">Glycoprotein</keyword>
<comment type="subcellular location">
    <subcellularLocation>
        <location evidence="1">Membrane</location>
        <topology evidence="1">Single-pass membrane protein</topology>
    </subcellularLocation>
</comment>
<evidence type="ECO:0000313" key="11">
    <source>
        <dbReference type="Ensembl" id="ENSCMIP00000004377.1"/>
    </source>
</evidence>
<reference evidence="11" key="5">
    <citation type="submission" date="2025-09" db="UniProtKB">
        <authorList>
            <consortium name="Ensembl"/>
        </authorList>
    </citation>
    <scope>IDENTIFICATION</scope>
</reference>
<reference evidence="11" key="4">
    <citation type="submission" date="2025-08" db="UniProtKB">
        <authorList>
            <consortium name="Ensembl"/>
        </authorList>
    </citation>
    <scope>IDENTIFICATION</scope>
</reference>
<keyword evidence="4" id="KW-0677">Repeat</keyword>
<dbReference type="InterPro" id="IPR053243">
    <property type="entry name" value="SJ_maturation_regulator"/>
</dbReference>
<evidence type="ECO:0000256" key="2">
    <source>
        <dbReference type="ARBA" id="ARBA00022692"/>
    </source>
</evidence>
<evidence type="ECO:0000256" key="3">
    <source>
        <dbReference type="ARBA" id="ARBA00022729"/>
    </source>
</evidence>
<feature type="disulfide bond" evidence="9">
    <location>
        <begin position="252"/>
        <end position="313"/>
    </location>
</feature>
<keyword evidence="12" id="KW-1185">Reference proteome</keyword>
<dbReference type="GO" id="GO:0045217">
    <property type="term" value="P:cell-cell junction maintenance"/>
    <property type="evidence" value="ECO:0007669"/>
    <property type="project" value="TreeGrafter"/>
</dbReference>
<dbReference type="Proteomes" id="UP000314986">
    <property type="component" value="Unassembled WGS sequence"/>
</dbReference>
<organism evidence="11 12">
    <name type="scientific">Callorhinchus milii</name>
    <name type="common">Ghost shark</name>
    <dbReference type="NCBI Taxonomy" id="7868"/>
    <lineage>
        <taxon>Eukaryota</taxon>
        <taxon>Metazoa</taxon>
        <taxon>Chordata</taxon>
        <taxon>Craniata</taxon>
        <taxon>Vertebrata</taxon>
        <taxon>Chondrichthyes</taxon>
        <taxon>Holocephali</taxon>
        <taxon>Chimaeriformes</taxon>
        <taxon>Callorhinchidae</taxon>
        <taxon>Callorhinchus</taxon>
    </lineage>
</organism>
<reference evidence="12" key="2">
    <citation type="journal article" date="2007" name="PLoS Biol.">
        <title>Survey sequencing and comparative analysis of the elephant shark (Callorhinchus milii) genome.</title>
        <authorList>
            <person name="Venkatesh B."/>
            <person name="Kirkness E.F."/>
            <person name="Loh Y.H."/>
            <person name="Halpern A.L."/>
            <person name="Lee A.P."/>
            <person name="Johnson J."/>
            <person name="Dandona N."/>
            <person name="Viswanathan L.D."/>
            <person name="Tay A."/>
            <person name="Venter J.C."/>
            <person name="Strausberg R.L."/>
            <person name="Brenner S."/>
        </authorList>
    </citation>
    <scope>NUCLEOTIDE SEQUENCE [LARGE SCALE GENOMIC DNA]</scope>
</reference>
<name>A0A4W3GML5_CALMI</name>
<dbReference type="PROSITE" id="PS50287">
    <property type="entry name" value="SRCR_2"/>
    <property type="match status" value="2"/>
</dbReference>
<dbReference type="Pfam" id="PF00530">
    <property type="entry name" value="SRCR"/>
    <property type="match status" value="2"/>
</dbReference>
<sequence length="344" mass="36497">AVSVPCGGVSVPNNAGLYVYGSGGSGWDMLDAAVVCKELGCGAALYAPGGAHFGEGSGPIVTLNVQCRGSESTMSGCQSLAWGHYSWSHASDTGVICLALHKASHSHPCTTLLQVCILQYVSLLLLYPGSGKRGGVFVRLVGMGGGVITLLVRACLLLGLHVVSNSLCLQYNDYYCCCIVYPQHPPNLIGPLYTYIVLYFPGLLKSVMVRLVNGSSPCAGRVEVSHSNQWGTVYGYGSGDNGWDMEDAAVVCKELGCGAALSASGNAHFGRGSGPVVKFNVQCRGRESALRGCPSQTWCSNSTSHSYDAGVICSGKQFILYHFSDHIFRNNVKVCIQKMVVYYY</sequence>
<dbReference type="FunFam" id="3.10.250.10:FF:000009">
    <property type="entry name" value="WC1"/>
    <property type="match status" value="1"/>
</dbReference>
<keyword evidence="2" id="KW-0812">Transmembrane</keyword>
<dbReference type="FunFam" id="3.10.250.10:FF:000016">
    <property type="entry name" value="Scavenger receptor cysteine-rich protein type 12"/>
    <property type="match status" value="1"/>
</dbReference>
<feature type="disulfide bond" evidence="9">
    <location>
        <begin position="283"/>
        <end position="293"/>
    </location>
</feature>
<evidence type="ECO:0000256" key="7">
    <source>
        <dbReference type="ARBA" id="ARBA00023157"/>
    </source>
</evidence>
<reference evidence="12" key="1">
    <citation type="journal article" date="2006" name="Science">
        <title>Ancient noncoding elements conserved in the human genome.</title>
        <authorList>
            <person name="Venkatesh B."/>
            <person name="Kirkness E.F."/>
            <person name="Loh Y.H."/>
            <person name="Halpern A.L."/>
            <person name="Lee A.P."/>
            <person name="Johnson J."/>
            <person name="Dandona N."/>
            <person name="Viswanathan L.D."/>
            <person name="Tay A."/>
            <person name="Venter J.C."/>
            <person name="Strausberg R.L."/>
            <person name="Brenner S."/>
        </authorList>
    </citation>
    <scope>NUCLEOTIDE SEQUENCE [LARGE SCALE GENOMIC DNA]</scope>
</reference>
<dbReference type="Gene3D" id="3.10.250.10">
    <property type="entry name" value="SRCR-like domain"/>
    <property type="match status" value="2"/>
</dbReference>
<protein>
    <recommendedName>
        <fullName evidence="10">SRCR domain-containing protein</fullName>
    </recommendedName>
</protein>
<keyword evidence="7 9" id="KW-1015">Disulfide bond</keyword>
<evidence type="ECO:0000256" key="8">
    <source>
        <dbReference type="ARBA" id="ARBA00023180"/>
    </source>
</evidence>
<evidence type="ECO:0000256" key="5">
    <source>
        <dbReference type="ARBA" id="ARBA00022989"/>
    </source>
</evidence>
<dbReference type="PANTHER" id="PTHR47653">
    <property type="entry name" value="PROTEIN BARK BEETLE"/>
    <property type="match status" value="1"/>
</dbReference>
<keyword evidence="3" id="KW-0732">Signal</keyword>
<feature type="disulfide bond" evidence="9">
    <location>
        <begin position="67"/>
        <end position="77"/>
    </location>
</feature>
<dbReference type="InParanoid" id="A0A4W3GML5"/>
<comment type="caution">
    <text evidence="9">Lacks conserved residue(s) required for the propagation of feature annotation.</text>
</comment>
<dbReference type="InterPro" id="IPR036772">
    <property type="entry name" value="SRCR-like_dom_sf"/>
</dbReference>
<feature type="domain" description="SRCR" evidence="10">
    <location>
        <begin position="25"/>
        <end position="98"/>
    </location>
</feature>
<dbReference type="InterPro" id="IPR001190">
    <property type="entry name" value="SRCR"/>
</dbReference>
<dbReference type="Ensembl" id="ENSCMIT00000004539.1">
    <property type="protein sequence ID" value="ENSCMIP00000004377.1"/>
    <property type="gene ID" value="ENSCMIG00000002600.1"/>
</dbReference>
<evidence type="ECO:0000313" key="12">
    <source>
        <dbReference type="Proteomes" id="UP000314986"/>
    </source>
</evidence>
<evidence type="ECO:0000256" key="9">
    <source>
        <dbReference type="PROSITE-ProRule" id="PRU00196"/>
    </source>
</evidence>
<proteinExistence type="predicted"/>
<dbReference type="AlphaFoldDB" id="A0A4W3GML5"/>
<dbReference type="SUPFAM" id="SSF56487">
    <property type="entry name" value="SRCR-like"/>
    <property type="match status" value="2"/>
</dbReference>
<dbReference type="PANTHER" id="PTHR47653:SF1">
    <property type="entry name" value="DELETED IN MALIGNANT BRAIN TUMORS 1 PROTEIN"/>
    <property type="match status" value="1"/>
</dbReference>
<dbReference type="PRINTS" id="PR00258">
    <property type="entry name" value="SPERACTRCPTR"/>
</dbReference>
<evidence type="ECO:0000256" key="6">
    <source>
        <dbReference type="ARBA" id="ARBA00023136"/>
    </source>
</evidence>
<dbReference type="GO" id="GO:0016020">
    <property type="term" value="C:membrane"/>
    <property type="evidence" value="ECO:0007669"/>
    <property type="project" value="UniProtKB-SubCell"/>
</dbReference>
<evidence type="ECO:0000259" key="10">
    <source>
        <dbReference type="PROSITE" id="PS50287"/>
    </source>
</evidence>
<keyword evidence="5" id="KW-1133">Transmembrane helix</keyword>
<feature type="domain" description="SRCR" evidence="10">
    <location>
        <begin position="209"/>
        <end position="314"/>
    </location>
</feature>
<evidence type="ECO:0000256" key="4">
    <source>
        <dbReference type="ARBA" id="ARBA00022737"/>
    </source>
</evidence>
<accession>A0A4W3GML5</accession>
<keyword evidence="6" id="KW-0472">Membrane</keyword>
<evidence type="ECO:0000256" key="1">
    <source>
        <dbReference type="ARBA" id="ARBA00004167"/>
    </source>
</evidence>
<reference evidence="12" key="3">
    <citation type="journal article" date="2014" name="Nature">
        <title>Elephant shark genome provides unique insights into gnathostome evolution.</title>
        <authorList>
            <consortium name="International Elephant Shark Genome Sequencing Consortium"/>
            <person name="Venkatesh B."/>
            <person name="Lee A.P."/>
            <person name="Ravi V."/>
            <person name="Maurya A.K."/>
            <person name="Lian M.M."/>
            <person name="Swann J.B."/>
            <person name="Ohta Y."/>
            <person name="Flajnik M.F."/>
            <person name="Sutoh Y."/>
            <person name="Kasahara M."/>
            <person name="Hoon S."/>
            <person name="Gangu V."/>
            <person name="Roy S.W."/>
            <person name="Irimia M."/>
            <person name="Korzh V."/>
            <person name="Kondrychyn I."/>
            <person name="Lim Z.W."/>
            <person name="Tay B.H."/>
            <person name="Tohari S."/>
            <person name="Kong K.W."/>
            <person name="Ho S."/>
            <person name="Lorente-Galdos B."/>
            <person name="Quilez J."/>
            <person name="Marques-Bonet T."/>
            <person name="Raney B.J."/>
            <person name="Ingham P.W."/>
            <person name="Tay A."/>
            <person name="Hillier L.W."/>
            <person name="Minx P."/>
            <person name="Boehm T."/>
            <person name="Wilson R.K."/>
            <person name="Brenner S."/>
            <person name="Warren W.C."/>
        </authorList>
    </citation>
    <scope>NUCLEOTIDE SEQUENCE [LARGE SCALE GENOMIC DNA]</scope>
</reference>
<dbReference type="SMART" id="SM00202">
    <property type="entry name" value="SR"/>
    <property type="match status" value="2"/>
</dbReference>